<reference evidence="2" key="3">
    <citation type="submission" date="2015-04" db="UniProtKB">
        <authorList>
            <consortium name="EnsemblPlants"/>
        </authorList>
    </citation>
    <scope>IDENTIFICATION</scope>
</reference>
<evidence type="ECO:0000313" key="2">
    <source>
        <dbReference type="EnsemblPlants" id="LPERR12G06440.1"/>
    </source>
</evidence>
<feature type="chain" id="PRO_5002350470" description="Bifunctional inhibitor/plant lipid transfer protein/seed storage helical domain-containing protein" evidence="1">
    <location>
        <begin position="19"/>
        <end position="128"/>
    </location>
</feature>
<protein>
    <recommendedName>
        <fullName evidence="4">Bifunctional inhibitor/plant lipid transfer protein/seed storage helical domain-containing protein</fullName>
    </recommendedName>
</protein>
<evidence type="ECO:0008006" key="4">
    <source>
        <dbReference type="Google" id="ProtNLM"/>
    </source>
</evidence>
<dbReference type="Gramene" id="LPERR12G06440.1">
    <property type="protein sequence ID" value="LPERR12G06440.1"/>
    <property type="gene ID" value="LPERR12G06440"/>
</dbReference>
<organism evidence="2 3">
    <name type="scientific">Leersia perrieri</name>
    <dbReference type="NCBI Taxonomy" id="77586"/>
    <lineage>
        <taxon>Eukaryota</taxon>
        <taxon>Viridiplantae</taxon>
        <taxon>Streptophyta</taxon>
        <taxon>Embryophyta</taxon>
        <taxon>Tracheophyta</taxon>
        <taxon>Spermatophyta</taxon>
        <taxon>Magnoliopsida</taxon>
        <taxon>Liliopsida</taxon>
        <taxon>Poales</taxon>
        <taxon>Poaceae</taxon>
        <taxon>BOP clade</taxon>
        <taxon>Oryzoideae</taxon>
        <taxon>Oryzeae</taxon>
        <taxon>Oryzinae</taxon>
        <taxon>Leersia</taxon>
    </lineage>
</organism>
<dbReference type="HOGENOM" id="CLU_129514_0_0_1"/>
<reference evidence="3" key="2">
    <citation type="submission" date="2013-12" db="EMBL/GenBank/DDBJ databases">
        <authorList>
            <person name="Yu Y."/>
            <person name="Lee S."/>
            <person name="de Baynast K."/>
            <person name="Wissotski M."/>
            <person name="Liu L."/>
            <person name="Talag J."/>
            <person name="Goicoechea J."/>
            <person name="Angelova A."/>
            <person name="Jetty R."/>
            <person name="Kudrna D."/>
            <person name="Golser W."/>
            <person name="Rivera L."/>
            <person name="Zhang J."/>
            <person name="Wing R."/>
        </authorList>
    </citation>
    <scope>NUCLEOTIDE SEQUENCE</scope>
</reference>
<name>A0A0D9XY61_9ORYZ</name>
<keyword evidence="3" id="KW-1185">Reference proteome</keyword>
<evidence type="ECO:0000313" key="3">
    <source>
        <dbReference type="Proteomes" id="UP000032180"/>
    </source>
</evidence>
<dbReference type="Proteomes" id="UP000032180">
    <property type="component" value="Chromosome 12"/>
</dbReference>
<sequence>MVFSNVAGVLFLLLLACSQDVPLLPAAFANDVRPNGIKAPPLAPPPPPNNEECTYAQKMEIVHECRDYIKFQRPITIPRNNSPCYNAVRSVPYLDMVCIYNLLTSIERIMYHQRRFKFGLRNRCWPRL</sequence>
<dbReference type="EnsemblPlants" id="LPERR12G06440.1">
    <property type="protein sequence ID" value="LPERR12G06440.1"/>
    <property type="gene ID" value="LPERR12G06440"/>
</dbReference>
<accession>A0A0D9XY61</accession>
<keyword evidence="1" id="KW-0732">Signal</keyword>
<evidence type="ECO:0000256" key="1">
    <source>
        <dbReference type="SAM" id="SignalP"/>
    </source>
</evidence>
<feature type="signal peptide" evidence="1">
    <location>
        <begin position="1"/>
        <end position="18"/>
    </location>
</feature>
<proteinExistence type="predicted"/>
<dbReference type="AlphaFoldDB" id="A0A0D9XY61"/>
<reference evidence="2 3" key="1">
    <citation type="submission" date="2012-08" db="EMBL/GenBank/DDBJ databases">
        <title>Oryza genome evolution.</title>
        <authorList>
            <person name="Wing R.A."/>
        </authorList>
    </citation>
    <scope>NUCLEOTIDE SEQUENCE</scope>
</reference>